<comment type="caution">
    <text evidence="1">The sequence shown here is derived from an EMBL/GenBank/DDBJ whole genome shotgun (WGS) entry which is preliminary data.</text>
</comment>
<keyword evidence="2" id="KW-1185">Reference proteome</keyword>
<gene>
    <name evidence="1" type="ORF">Nepgr_028838</name>
</gene>
<dbReference type="Proteomes" id="UP001279734">
    <property type="component" value="Unassembled WGS sequence"/>
</dbReference>
<sequence length="86" mass="9587">MITEAIDYLKSPERETEAPMSFGGCGGKLSGDFKMKEDKKHRATYQALSDSEKKLQFFAACQIACCLLGSRGYLCQKVLVFFSVAY</sequence>
<organism evidence="1 2">
    <name type="scientific">Nepenthes gracilis</name>
    <name type="common">Slender pitcher plant</name>
    <dbReference type="NCBI Taxonomy" id="150966"/>
    <lineage>
        <taxon>Eukaryota</taxon>
        <taxon>Viridiplantae</taxon>
        <taxon>Streptophyta</taxon>
        <taxon>Embryophyta</taxon>
        <taxon>Tracheophyta</taxon>
        <taxon>Spermatophyta</taxon>
        <taxon>Magnoliopsida</taxon>
        <taxon>eudicotyledons</taxon>
        <taxon>Gunneridae</taxon>
        <taxon>Pentapetalae</taxon>
        <taxon>Caryophyllales</taxon>
        <taxon>Nepenthaceae</taxon>
        <taxon>Nepenthes</taxon>
    </lineage>
</organism>
<accession>A0AAD3TCF5</accession>
<protein>
    <submittedName>
        <fullName evidence="1">Uncharacterized protein</fullName>
    </submittedName>
</protein>
<proteinExistence type="predicted"/>
<dbReference type="EMBL" id="BSYO01000032">
    <property type="protein sequence ID" value="GMH26995.1"/>
    <property type="molecule type" value="Genomic_DNA"/>
</dbReference>
<name>A0AAD3TCF5_NEPGR</name>
<dbReference type="AlphaFoldDB" id="A0AAD3TCF5"/>
<evidence type="ECO:0000313" key="2">
    <source>
        <dbReference type="Proteomes" id="UP001279734"/>
    </source>
</evidence>
<reference evidence="1" key="1">
    <citation type="submission" date="2023-05" db="EMBL/GenBank/DDBJ databases">
        <title>Nepenthes gracilis genome sequencing.</title>
        <authorList>
            <person name="Fukushima K."/>
        </authorList>
    </citation>
    <scope>NUCLEOTIDE SEQUENCE</scope>
    <source>
        <strain evidence="1">SING2019-196</strain>
    </source>
</reference>
<evidence type="ECO:0000313" key="1">
    <source>
        <dbReference type="EMBL" id="GMH26995.1"/>
    </source>
</evidence>